<dbReference type="Pfam" id="PF00732">
    <property type="entry name" value="GMC_oxred_N"/>
    <property type="match status" value="1"/>
</dbReference>
<reference evidence="6" key="1">
    <citation type="journal article" date="2012" name="Science">
        <title>The Paleozoic origin of enzymatic lignin decomposition reconstructed from 31 fungal genomes.</title>
        <authorList>
            <person name="Floudas D."/>
            <person name="Binder M."/>
            <person name="Riley R."/>
            <person name="Barry K."/>
            <person name="Blanchette R.A."/>
            <person name="Henrissat B."/>
            <person name="Martinez A.T."/>
            <person name="Otillar R."/>
            <person name="Spatafora J.W."/>
            <person name="Yadav J.S."/>
            <person name="Aerts A."/>
            <person name="Benoit I."/>
            <person name="Boyd A."/>
            <person name="Carlson A."/>
            <person name="Copeland A."/>
            <person name="Coutinho P.M."/>
            <person name="de Vries R.P."/>
            <person name="Ferreira P."/>
            <person name="Findley K."/>
            <person name="Foster B."/>
            <person name="Gaskell J."/>
            <person name="Glotzer D."/>
            <person name="Gorecki P."/>
            <person name="Heitman J."/>
            <person name="Hesse C."/>
            <person name="Hori C."/>
            <person name="Igarashi K."/>
            <person name="Jurgens J.A."/>
            <person name="Kallen N."/>
            <person name="Kersten P."/>
            <person name="Kohler A."/>
            <person name="Kuees U."/>
            <person name="Kumar T.K.A."/>
            <person name="Kuo A."/>
            <person name="LaButti K."/>
            <person name="Larrondo L.F."/>
            <person name="Lindquist E."/>
            <person name="Ling A."/>
            <person name="Lombard V."/>
            <person name="Lucas S."/>
            <person name="Lundell T."/>
            <person name="Martin R."/>
            <person name="McLaughlin D.J."/>
            <person name="Morgenstern I."/>
            <person name="Morin E."/>
            <person name="Murat C."/>
            <person name="Nagy L.G."/>
            <person name="Nolan M."/>
            <person name="Ohm R.A."/>
            <person name="Patyshakuliyeva A."/>
            <person name="Rokas A."/>
            <person name="Ruiz-Duenas F.J."/>
            <person name="Sabat G."/>
            <person name="Salamov A."/>
            <person name="Samejima M."/>
            <person name="Schmutz J."/>
            <person name="Slot J.C."/>
            <person name="St John F."/>
            <person name="Stenlid J."/>
            <person name="Sun H."/>
            <person name="Sun S."/>
            <person name="Syed K."/>
            <person name="Tsang A."/>
            <person name="Wiebenga A."/>
            <person name="Young D."/>
            <person name="Pisabarro A."/>
            <person name="Eastwood D.C."/>
            <person name="Martin F."/>
            <person name="Cullen D."/>
            <person name="Grigoriev I.V."/>
            <person name="Hibbett D.S."/>
        </authorList>
    </citation>
    <scope>NUCLEOTIDE SEQUENCE [LARGE SCALE GENOMIC DNA]</scope>
    <source>
        <strain evidence="6">FP-91666</strain>
    </source>
</reference>
<dbReference type="GeneID" id="18802199"/>
<dbReference type="InterPro" id="IPR007867">
    <property type="entry name" value="GMC_OxRtase_C"/>
</dbReference>
<keyword evidence="3" id="KW-0274">FAD</keyword>
<protein>
    <submittedName>
        <fullName evidence="5">Alcohol oxidase</fullName>
    </submittedName>
</protein>
<gene>
    <name evidence="5" type="ORF">STEHIDRAFT_162979</name>
</gene>
<dbReference type="Proteomes" id="UP000053927">
    <property type="component" value="Unassembled WGS sequence"/>
</dbReference>
<proteinExistence type="inferred from homology"/>
<dbReference type="Gene3D" id="3.50.50.60">
    <property type="entry name" value="FAD/NAD(P)-binding domain"/>
    <property type="match status" value="1"/>
</dbReference>
<evidence type="ECO:0000256" key="2">
    <source>
        <dbReference type="ARBA" id="ARBA00010790"/>
    </source>
</evidence>
<dbReference type="Pfam" id="PF05199">
    <property type="entry name" value="GMC_oxred_C"/>
    <property type="match status" value="1"/>
</dbReference>
<organism evidence="5 6">
    <name type="scientific">Stereum hirsutum (strain FP-91666)</name>
    <name type="common">White-rot fungus</name>
    <dbReference type="NCBI Taxonomy" id="721885"/>
    <lineage>
        <taxon>Eukaryota</taxon>
        <taxon>Fungi</taxon>
        <taxon>Dikarya</taxon>
        <taxon>Basidiomycota</taxon>
        <taxon>Agaricomycotina</taxon>
        <taxon>Agaricomycetes</taxon>
        <taxon>Russulales</taxon>
        <taxon>Stereaceae</taxon>
        <taxon>Stereum</taxon>
    </lineage>
</organism>
<feature type="domain" description="Glucose-methanol-choline oxidoreductase N-terminal" evidence="4">
    <location>
        <begin position="280"/>
        <end position="294"/>
    </location>
</feature>
<evidence type="ECO:0000313" key="6">
    <source>
        <dbReference type="Proteomes" id="UP000053927"/>
    </source>
</evidence>
<dbReference type="InterPro" id="IPR012132">
    <property type="entry name" value="GMC_OxRdtase"/>
</dbReference>
<keyword evidence="6" id="KW-1185">Reference proteome</keyword>
<dbReference type="GO" id="GO:0050660">
    <property type="term" value="F:flavin adenine dinucleotide binding"/>
    <property type="evidence" value="ECO:0007669"/>
    <property type="project" value="InterPro"/>
</dbReference>
<dbReference type="PANTHER" id="PTHR11552:SF78">
    <property type="entry name" value="GLUCOSE-METHANOL-CHOLINE OXIDOREDUCTASE N-TERMINAL DOMAIN-CONTAINING PROTEIN"/>
    <property type="match status" value="1"/>
</dbReference>
<dbReference type="PIRSF" id="PIRSF000137">
    <property type="entry name" value="Alcohol_oxidase"/>
    <property type="match status" value="1"/>
</dbReference>
<dbReference type="KEGG" id="shs:STEHIDRAFT_162979"/>
<evidence type="ECO:0000256" key="3">
    <source>
        <dbReference type="PIRSR" id="PIRSR000137-2"/>
    </source>
</evidence>
<evidence type="ECO:0000313" key="5">
    <source>
        <dbReference type="EMBL" id="EIM80093.1"/>
    </source>
</evidence>
<feature type="binding site" evidence="3">
    <location>
        <position position="245"/>
    </location>
    <ligand>
        <name>FAD</name>
        <dbReference type="ChEBI" id="CHEBI:57692"/>
    </ligand>
</feature>
<dbReference type="OMA" id="ENHIQPA"/>
<dbReference type="SUPFAM" id="SSF51905">
    <property type="entry name" value="FAD/NAD(P)-binding domain"/>
    <property type="match status" value="1"/>
</dbReference>
<feature type="binding site" evidence="3">
    <location>
        <begin position="540"/>
        <end position="541"/>
    </location>
    <ligand>
        <name>FAD</name>
        <dbReference type="ChEBI" id="CHEBI:57692"/>
    </ligand>
</feature>
<keyword evidence="3" id="KW-0285">Flavoprotein</keyword>
<dbReference type="PROSITE" id="PS00624">
    <property type="entry name" value="GMC_OXRED_2"/>
    <property type="match status" value="1"/>
</dbReference>
<comment type="cofactor">
    <cofactor evidence="1 3">
        <name>FAD</name>
        <dbReference type="ChEBI" id="CHEBI:57692"/>
    </cofactor>
</comment>
<dbReference type="EMBL" id="JH687399">
    <property type="protein sequence ID" value="EIM80093.1"/>
    <property type="molecule type" value="Genomic_DNA"/>
</dbReference>
<sequence>MSSTVTSAPADVKSNASDSYDIVIAGGGATACIVAARVAEADRSLKILILEAGPDVRNDPATYQAGRTFHHLHAASKTVKFYAAEPNPALDGRQAFYLHGQCVGGGSSFNLTMYSRAAASDYDDWKTKYGAEGWAFKDLLPYLKKCENYTLETPTPEVHGNAGPLTVSHGGEFTTVAKQWLEVAPKFDGRPSIEDPNDFFTVNGYSRWRKWIDGETGRRSDSAHCYLYPEQDKNANLQVSTGCVVNKVVFEGTRAVGVEYVKDGKTFVAKASKQVLVCGGALGTPAILERSGLGGKAVLEKAGIKVVSDLPGVGENLIDHHVIFWPYNTTQDHVTFDAMSRGEPEAMKYWGDIYAKEKRGILTSNPVETGLKLRPSPEELKAIGPEFTKRWNSYYANAPDKSILFMAAVSMFFGDILAVPKKNYYSLGYFQNHPESIGNIHITSSDPSVPQKFDSKWMSSPADMEVLVWAYKHSRETARRMPIYRGEFTENHPVFPKGSAAATKEEETGPVPMDAPTIKYTAEDDEAIRTAIKKFVAGCWHSMGTAAMKPREKGGVVNSRLNVYGTQGLKVVDLSISPDNVGANPYSTATAIGEKAAVMICEDLGITVKA</sequence>
<dbReference type="OrthoDB" id="269227at2759"/>
<dbReference type="InterPro" id="IPR000172">
    <property type="entry name" value="GMC_OxRdtase_N"/>
</dbReference>
<dbReference type="InterPro" id="IPR036188">
    <property type="entry name" value="FAD/NAD-bd_sf"/>
</dbReference>
<evidence type="ECO:0000259" key="4">
    <source>
        <dbReference type="PROSITE" id="PS00624"/>
    </source>
</evidence>
<dbReference type="PANTHER" id="PTHR11552">
    <property type="entry name" value="GLUCOSE-METHANOL-CHOLINE GMC OXIDOREDUCTASE"/>
    <property type="match status" value="1"/>
</dbReference>
<dbReference type="AlphaFoldDB" id="R7RZ33"/>
<comment type="similarity">
    <text evidence="2">Belongs to the GMC oxidoreductase family.</text>
</comment>
<name>R7RZ33_STEHR</name>
<dbReference type="GO" id="GO:0016614">
    <property type="term" value="F:oxidoreductase activity, acting on CH-OH group of donors"/>
    <property type="evidence" value="ECO:0007669"/>
    <property type="project" value="InterPro"/>
</dbReference>
<dbReference type="RefSeq" id="XP_007310711.1">
    <property type="nucleotide sequence ID" value="XM_007310649.1"/>
</dbReference>
<evidence type="ECO:0000256" key="1">
    <source>
        <dbReference type="ARBA" id="ARBA00001974"/>
    </source>
</evidence>
<dbReference type="SUPFAM" id="SSF54373">
    <property type="entry name" value="FAD-linked reductases, C-terminal domain"/>
    <property type="match status" value="1"/>
</dbReference>
<accession>R7RZ33</accession>
<dbReference type="eggNOG" id="KOG1238">
    <property type="taxonomic scope" value="Eukaryota"/>
</dbReference>
<dbReference type="Gene3D" id="3.30.560.10">
    <property type="entry name" value="Glucose Oxidase, domain 3"/>
    <property type="match status" value="1"/>
</dbReference>